<dbReference type="RefSeq" id="WP_284208765.1">
    <property type="nucleotide sequence ID" value="NZ_BSSU01000014.1"/>
</dbReference>
<gene>
    <name evidence="3" type="ORF">theurythT_27950</name>
</gene>
<dbReference type="EMBL" id="BSSU01000014">
    <property type="protein sequence ID" value="GLX83343.1"/>
    <property type="molecule type" value="Genomic_DNA"/>
</dbReference>
<dbReference type="InterPro" id="IPR025263">
    <property type="entry name" value="YhdP_central"/>
</dbReference>
<evidence type="ECO:0000259" key="2">
    <source>
        <dbReference type="Pfam" id="PF13116"/>
    </source>
</evidence>
<protein>
    <submittedName>
        <fullName evidence="3">DUF3971 domain-containing protein</fullName>
    </submittedName>
</protein>
<feature type="domain" description="YhdP central" evidence="2">
    <location>
        <begin position="2"/>
        <end position="1269"/>
    </location>
</feature>
<dbReference type="PANTHER" id="PTHR38690">
    <property type="entry name" value="PROTEASE-RELATED"/>
    <property type="match status" value="1"/>
</dbReference>
<accession>A0ABQ6H5B5</accession>
<reference evidence="3 4" key="1">
    <citation type="submission" date="2023-03" db="EMBL/GenBank/DDBJ databases">
        <title>Draft genome sequence of Thalassotalea eurytherma JCM 18482T.</title>
        <authorList>
            <person name="Sawabe T."/>
        </authorList>
    </citation>
    <scope>NUCLEOTIDE SEQUENCE [LARGE SCALE GENOMIC DNA]</scope>
    <source>
        <strain evidence="3 4">JCM 18482</strain>
    </source>
</reference>
<evidence type="ECO:0000256" key="1">
    <source>
        <dbReference type="SAM" id="MobiDB-lite"/>
    </source>
</evidence>
<organism evidence="3 4">
    <name type="scientific">Thalassotalea eurytherma</name>
    <dbReference type="NCBI Taxonomy" id="1144278"/>
    <lineage>
        <taxon>Bacteria</taxon>
        <taxon>Pseudomonadati</taxon>
        <taxon>Pseudomonadota</taxon>
        <taxon>Gammaproteobacteria</taxon>
        <taxon>Alteromonadales</taxon>
        <taxon>Colwelliaceae</taxon>
        <taxon>Thalassotalea</taxon>
    </lineage>
</organism>
<dbReference type="PANTHER" id="PTHR38690:SF1">
    <property type="entry name" value="PROTEASE"/>
    <property type="match status" value="1"/>
</dbReference>
<dbReference type="NCBIfam" id="TIGR02099">
    <property type="entry name" value="YhdP family protein"/>
    <property type="match status" value="1"/>
</dbReference>
<proteinExistence type="predicted"/>
<dbReference type="Pfam" id="PF13116">
    <property type="entry name" value="YhdP"/>
    <property type="match status" value="1"/>
</dbReference>
<sequence length="1339" mass="149124">MSGSRILNRWLNRLFKVIAVFLVLFAVLLSSARLLLPYADNYRVELQDYINEHYNANIEIGNLTIGWSGTGPTMVAQNVKLVEMQGLVIKVENFGFELDFWKSILNQKVVSSQFDIKGLTTSLEPELIERSESRASVSEVIEVIADIFLTQIPHVALSDSRILVTEKGIQRSLIIEKFRWQNIGINHKGEGEIIVDGVSSNNLRLQLNLVGDDINSISGQAYVEANNINVTPWLNRVLSIETDEVDSHINFQIWHTISNGVSDLLQIELVNSELSWQSQGQSQKLVIEGGQVVGHYNETRRQFDFASNNIQWQTNDKVHQPIAFYLEAQKETVFSYISAIDVAGAATVASLFSGNASTQKLIADLSPKGVITDTYVKYDGILSLVADVESFRNDFSGGIPGTSNLYASIAHQENQTAITLSGSDSTIDFKDGFYRPIPYQALSSDIQIAHHDQGVDVKINQLKLLSSELDVDGDIFIRLPKDEAPSMALFAKAKNIDAANARYYYPLKKMTTNLVGYLESGIISGNIPQATVIYQGKFEDFPFNHHEGIFSVHADLKDATFKFDKNWPAIKALDAQLDFTNNSMTITTRGGDLTGLNVDQVVARIDQLKGASILEVDAVIDQQQPTDIHQLLANSPLENSVAKVLDQITINQPVSGTFNLHLPLKDTKSVIASGDVFFVDNRVELQQPNMLFSKVNGKLSFSNDDIVVDKLDLLWRDKPLTLAVVGDKKENFYQTTIDISAKWVQEHWHNEVPTSIQAYMAGALAWQGKLELFNVDGGAFNYQLTADSNLEGSQLSFPAPYHVEAEQTRPLTLTAKGDNNNSTVDAFLGNNLSFFGALSHETVSFNRAHLVLGEEKMMLPTDGFHITTKLENAEFTQWQPFVRDIIASRADVEAQYVDRAHRLIETPERIRGTITNLDLWGHTITDVSFNIFDKTNWWLLQLNAKEGRSQVKFYPDWYEQGVDVNIDFLNMPTQSDVAEEVEDVIANSGQFKIEQAINSVHEERDIFEGMPPMKVHCDSCRFGMLDLGTIDFEIERENDVVIALKNFVAQRDGMTAKFNGQWLLQDDYSSTQIIGNLKVNDLESELGRLDVVSAIKDSGMKADYEINWLGSPTSFDLANLNGDLKVTFDDGYVADVSEKGAKLFSVLSLQSLVRKLTLDFRDIFSDGMFYSSIKGDLHVEQGVVYTDNVRMKGSAGDLSVKGNTDLVAQELDYEMRYKPNLTSSLPALAWIATLNPVTFLAGIAIDEVITSTVVQEFKFVLSGTIDEPNLVQVDKKNTNISVGRSTPPQIVEQPPEPQVPEKPQSLEKLPGDVTPLPKMRNDFEIKDKIDSRGDGGVGG</sequence>
<evidence type="ECO:0000313" key="4">
    <source>
        <dbReference type="Proteomes" id="UP001157133"/>
    </source>
</evidence>
<feature type="region of interest" description="Disordered" evidence="1">
    <location>
        <begin position="1278"/>
        <end position="1339"/>
    </location>
</feature>
<name>A0ABQ6H5B5_9GAMM</name>
<comment type="caution">
    <text evidence="3">The sequence shown here is derived from an EMBL/GenBank/DDBJ whole genome shotgun (WGS) entry which is preliminary data.</text>
</comment>
<dbReference type="InterPro" id="IPR011836">
    <property type="entry name" value="YhdP"/>
</dbReference>
<evidence type="ECO:0000313" key="3">
    <source>
        <dbReference type="EMBL" id="GLX83343.1"/>
    </source>
</evidence>
<feature type="compositionally biased region" description="Basic and acidic residues" evidence="1">
    <location>
        <begin position="1319"/>
        <end position="1333"/>
    </location>
</feature>
<dbReference type="Proteomes" id="UP001157133">
    <property type="component" value="Unassembled WGS sequence"/>
</dbReference>
<keyword evidence="4" id="KW-1185">Reference proteome</keyword>